<evidence type="ECO:0000313" key="2">
    <source>
        <dbReference type="Proteomes" id="UP000012329"/>
    </source>
</evidence>
<evidence type="ECO:0000313" key="1">
    <source>
        <dbReference type="EMBL" id="EMY02623.1"/>
    </source>
</evidence>
<reference evidence="1 2" key="1">
    <citation type="submission" date="2013-02" db="EMBL/GenBank/DDBJ databases">
        <authorList>
            <person name="Harkins D.M."/>
            <person name="Durkin A.S."/>
            <person name="Brinkac L.M."/>
            <person name="Haft D.H."/>
            <person name="Selengut J.D."/>
            <person name="Sanka R."/>
            <person name="DePew J."/>
            <person name="Purushe J."/>
            <person name="Whelen A.C."/>
            <person name="Vinetz J.M."/>
            <person name="Sutton G.G."/>
            <person name="Nierman W.C."/>
            <person name="Fouts D.E."/>
        </authorList>
    </citation>
    <scope>NUCLEOTIDE SEQUENCE [LARGE SCALE GENOMIC DNA]</scope>
    <source>
        <strain evidence="1 2">2002000626</strain>
    </source>
</reference>
<protein>
    <submittedName>
        <fullName evidence="1">Glycosyltransferase, TIGR04372 family</fullName>
    </submittedName>
</protein>
<dbReference type="Proteomes" id="UP000012329">
    <property type="component" value="Unassembled WGS sequence"/>
</dbReference>
<gene>
    <name evidence="1" type="ORF">LEP1GSC029_1459</name>
</gene>
<proteinExistence type="predicted"/>
<dbReference type="GO" id="GO:0016740">
    <property type="term" value="F:transferase activity"/>
    <property type="evidence" value="ECO:0007669"/>
    <property type="project" value="UniProtKB-KW"/>
</dbReference>
<dbReference type="NCBIfam" id="TIGR04372">
    <property type="entry name" value="glycosyl_04372"/>
    <property type="match status" value="1"/>
</dbReference>
<dbReference type="EMBL" id="AFJL02000236">
    <property type="protein sequence ID" value="EMY02623.1"/>
    <property type="molecule type" value="Genomic_DNA"/>
</dbReference>
<accession>A0A829CUN0</accession>
<organism evidence="1 2">
    <name type="scientific">Leptospira interrogans str. 2002000626</name>
    <dbReference type="NCBI Taxonomy" id="996803"/>
    <lineage>
        <taxon>Bacteria</taxon>
        <taxon>Pseudomonadati</taxon>
        <taxon>Spirochaetota</taxon>
        <taxon>Spirochaetia</taxon>
        <taxon>Leptospirales</taxon>
        <taxon>Leptospiraceae</taxon>
        <taxon>Leptospira</taxon>
    </lineage>
</organism>
<keyword evidence="1" id="KW-0808">Transferase</keyword>
<sequence length="510" mass="59831">MASYLQSIKKNLPNPIISILKVPLHTTRRIKTIIICICDLMLKRTYQTILFVFPKRKWAYEKILTLLKQNRSYNPLKISREFLFYFYKYFKLYPESILDWRITVYWAYLIVHNTHGMHRVMKKFLRTQKIFKEKHQLDILNICISSENIFNNYNVHAYLDTHVKARLLGLHPNNEILLFLKSTDQVANPVMLSYWKKYITVVNDDYTIKTLSPLKKYLQEDFGFTASINGNPFYIEYAKYVVQKEWEKQGRSPLFELTEEDKEFGWDELLKIGIPKGSWFVSLHVRDAGYKLGSHLAKDDFDGYRNADIDNYKLAIKTIVNAGGFVIRVGDPKMKTMPPMEGVFDYAHSDKRSNRMDIFLFSQCRFFVGVSSGPILNPILFGVPTIMTNFMPISGRPHASNCLFIPKRLWLKSKNRYASYSEILSSGLGRIFTSHGYEEKNIDIIENSPEEIRDVVIEMLERLENIVIYTNDDEERQERLRKLYRKYSGYGDLGRVGKEFIKNCSIMGLL</sequence>
<comment type="caution">
    <text evidence="1">The sequence shown here is derived from an EMBL/GenBank/DDBJ whole genome shotgun (WGS) entry which is preliminary data.</text>
</comment>
<dbReference type="InterPro" id="IPR030808">
    <property type="entry name" value="Glycosyl_04372"/>
</dbReference>
<dbReference type="AlphaFoldDB" id="A0A829CUN0"/>
<name>A0A829CUN0_LEPIR</name>